<feature type="chain" id="PRO_5045261736" description="alpha-L-rhamnosidase" evidence="4">
    <location>
        <begin position="22"/>
        <end position="587"/>
    </location>
</feature>
<accession>A0ABW5DZD1</accession>
<dbReference type="InterPro" id="IPR008902">
    <property type="entry name" value="Rhamnosid_concanavalin"/>
</dbReference>
<dbReference type="Pfam" id="PF05592">
    <property type="entry name" value="Bac_rhamnosid"/>
    <property type="match status" value="1"/>
</dbReference>
<dbReference type="InterPro" id="IPR008928">
    <property type="entry name" value="6-hairpin_glycosidase_sf"/>
</dbReference>
<feature type="domain" description="Alpha-L-rhamnosidase concanavalin-like" evidence="5">
    <location>
        <begin position="36"/>
        <end position="152"/>
    </location>
</feature>
<dbReference type="PANTHER" id="PTHR33307">
    <property type="entry name" value="ALPHA-RHAMNOSIDASE (EUROFUNG)"/>
    <property type="match status" value="1"/>
</dbReference>
<dbReference type="Gene3D" id="1.50.10.10">
    <property type="match status" value="1"/>
</dbReference>
<dbReference type="PANTHER" id="PTHR33307:SF6">
    <property type="entry name" value="ALPHA-RHAMNOSIDASE (EUROFUNG)-RELATED"/>
    <property type="match status" value="1"/>
</dbReference>
<dbReference type="Proteomes" id="UP001597297">
    <property type="component" value="Unassembled WGS sequence"/>
</dbReference>
<sequence length="587" mass="66187">MMKKVIDTLFFLILLLGSVHAAPTHLVDEKPVLISEVEDSVYLIDFGRVAFGNVRVVSPAAVNLTIHFGEDLKNGRVNRKPLGTVRYKAAEVHLKANEVRVVAPSKDGRNTSRGKPPTPPAVLTPKEWGVVLPFRWVEIEGWEGELKPAQIVRQSAFSATWDNDAAAFDCSDEMLNRVWELCRYSIKATTFAGVYVDGDRERIPYEADAYLNQLSHYYTDNDIQMARDTLAHLFKNPTWPTEWAPHMVFMVHADWMQTGETEWVRRYYEILKSKTLAERRAGDGLIASASQDIKRTDIVDWPIGERDAYVFTSRNTVVNAFYLQSIRRMEELARALGKDDEAEVFKAEFDESYAAFQQTFFDTETGLFMDGVGTKHSSQHANLFSLAFGLAPDEVRESMAAWLVGRGMRCSVYAAQYLLEGLFESGASEEALSLMVAEGDRSWRHMVERGATITWEAWDHKYKPNQDWNHAWGAAPANLLPRYVLGVQALSPGWVTAHVRPSVSGLKFAKGKVPTPHGPIVVDWANSDNFKMELTLPKGVLAKVELPAFEESDRVYCDGRLVQAKRIGSRWVIDELAEGTMRFVVTK</sequence>
<evidence type="ECO:0000313" key="9">
    <source>
        <dbReference type="Proteomes" id="UP001597297"/>
    </source>
</evidence>
<reference evidence="9" key="1">
    <citation type="journal article" date="2019" name="Int. J. Syst. Evol. Microbiol.">
        <title>The Global Catalogue of Microorganisms (GCM) 10K type strain sequencing project: providing services to taxonomists for standard genome sequencing and annotation.</title>
        <authorList>
            <consortium name="The Broad Institute Genomics Platform"/>
            <consortium name="The Broad Institute Genome Sequencing Center for Infectious Disease"/>
            <person name="Wu L."/>
            <person name="Ma J."/>
        </authorList>
    </citation>
    <scope>NUCLEOTIDE SEQUENCE [LARGE SCALE GENOMIC DNA]</scope>
    <source>
        <strain evidence="9">JCM 16545</strain>
    </source>
</reference>
<gene>
    <name evidence="8" type="ORF">ACFSQZ_02820</name>
</gene>
<dbReference type="SUPFAM" id="SSF48208">
    <property type="entry name" value="Six-hairpin glycosidases"/>
    <property type="match status" value="1"/>
</dbReference>
<comment type="caution">
    <text evidence="8">The sequence shown here is derived from an EMBL/GenBank/DDBJ whole genome shotgun (WGS) entry which is preliminary data.</text>
</comment>
<dbReference type="Pfam" id="PF17389">
    <property type="entry name" value="Bac_rhamnosid6H"/>
    <property type="match status" value="1"/>
</dbReference>
<dbReference type="InterPro" id="IPR035396">
    <property type="entry name" value="Bac_rhamnosid6H"/>
</dbReference>
<dbReference type="EC" id="3.2.1.40" evidence="2"/>
<proteinExistence type="predicted"/>
<dbReference type="InterPro" id="IPR012341">
    <property type="entry name" value="6hp_glycosidase-like_sf"/>
</dbReference>
<dbReference type="InterPro" id="IPR035398">
    <property type="entry name" value="Bac_rhamnosid_C"/>
</dbReference>
<comment type="catalytic activity">
    <reaction evidence="1">
        <text>Hydrolysis of terminal non-reducing alpha-L-rhamnose residues in alpha-L-rhamnosides.</text>
        <dbReference type="EC" id="3.2.1.40"/>
    </reaction>
</comment>
<keyword evidence="4" id="KW-0732">Signal</keyword>
<evidence type="ECO:0000256" key="3">
    <source>
        <dbReference type="ARBA" id="ARBA00022801"/>
    </source>
</evidence>
<evidence type="ECO:0000256" key="4">
    <source>
        <dbReference type="SAM" id="SignalP"/>
    </source>
</evidence>
<evidence type="ECO:0000259" key="7">
    <source>
        <dbReference type="Pfam" id="PF17390"/>
    </source>
</evidence>
<keyword evidence="9" id="KW-1185">Reference proteome</keyword>
<evidence type="ECO:0000313" key="8">
    <source>
        <dbReference type="EMBL" id="MFD2275392.1"/>
    </source>
</evidence>
<name>A0ABW5DZD1_9BACT</name>
<evidence type="ECO:0000256" key="1">
    <source>
        <dbReference type="ARBA" id="ARBA00001445"/>
    </source>
</evidence>
<organism evidence="8 9">
    <name type="scientific">Rubritalea spongiae</name>
    <dbReference type="NCBI Taxonomy" id="430797"/>
    <lineage>
        <taxon>Bacteria</taxon>
        <taxon>Pseudomonadati</taxon>
        <taxon>Verrucomicrobiota</taxon>
        <taxon>Verrucomicrobiia</taxon>
        <taxon>Verrucomicrobiales</taxon>
        <taxon>Rubritaleaceae</taxon>
        <taxon>Rubritalea</taxon>
    </lineage>
</organism>
<dbReference type="Pfam" id="PF17390">
    <property type="entry name" value="Bac_rhamnosid_C"/>
    <property type="match status" value="1"/>
</dbReference>
<feature type="domain" description="Alpha-L-rhamnosidase six-hairpin glycosidase" evidence="6">
    <location>
        <begin position="164"/>
        <end position="484"/>
    </location>
</feature>
<feature type="domain" description="Alpha-L-rhamnosidase C-terminal" evidence="7">
    <location>
        <begin position="486"/>
        <end position="552"/>
    </location>
</feature>
<keyword evidence="3 8" id="KW-0378">Hydrolase</keyword>
<dbReference type="InterPro" id="IPR016007">
    <property type="entry name" value="Alpha_rhamnosid"/>
</dbReference>
<dbReference type="EMBL" id="JBHUJC010000008">
    <property type="protein sequence ID" value="MFD2275392.1"/>
    <property type="molecule type" value="Genomic_DNA"/>
</dbReference>
<dbReference type="Gene3D" id="2.60.120.260">
    <property type="entry name" value="Galactose-binding domain-like"/>
    <property type="match status" value="1"/>
</dbReference>
<evidence type="ECO:0000259" key="5">
    <source>
        <dbReference type="Pfam" id="PF05592"/>
    </source>
</evidence>
<evidence type="ECO:0000259" key="6">
    <source>
        <dbReference type="Pfam" id="PF17389"/>
    </source>
</evidence>
<protein>
    <recommendedName>
        <fullName evidence="2">alpha-L-rhamnosidase</fullName>
        <ecNumber evidence="2">3.2.1.40</ecNumber>
    </recommendedName>
</protein>
<dbReference type="GO" id="GO:0016787">
    <property type="term" value="F:hydrolase activity"/>
    <property type="evidence" value="ECO:0007669"/>
    <property type="project" value="UniProtKB-KW"/>
</dbReference>
<evidence type="ECO:0000256" key="2">
    <source>
        <dbReference type="ARBA" id="ARBA00012652"/>
    </source>
</evidence>
<dbReference type="Gene3D" id="2.60.420.10">
    <property type="entry name" value="Maltose phosphorylase, domain 3"/>
    <property type="match status" value="1"/>
</dbReference>
<dbReference type="RefSeq" id="WP_377095799.1">
    <property type="nucleotide sequence ID" value="NZ_JBHSJM010000001.1"/>
</dbReference>
<feature type="signal peptide" evidence="4">
    <location>
        <begin position="1"/>
        <end position="21"/>
    </location>
</feature>